<reference evidence="2 3" key="3">
    <citation type="submission" date="2023-06" db="EMBL/GenBank/DDBJ databases">
        <authorList>
            <person name="Zeman M."/>
            <person name="Kubasova T."/>
            <person name="Jahodarova E."/>
            <person name="Nykrynova M."/>
            <person name="Rychlik I."/>
        </authorList>
    </citation>
    <scope>NUCLEOTIDE SEQUENCE [LARGE SCALE GENOMIC DNA]</scope>
    <source>
        <strain evidence="2 3">ET340</strain>
    </source>
</reference>
<comment type="caution">
    <text evidence="2">The sequence shown here is derived from an EMBL/GenBank/DDBJ whole genome shotgun (WGS) entry which is preliminary data.</text>
</comment>
<evidence type="ECO:0000313" key="2">
    <source>
        <dbReference type="EMBL" id="MDM8201493.1"/>
    </source>
</evidence>
<reference evidence="3" key="2">
    <citation type="submission" date="2023-06" db="EMBL/GenBank/DDBJ databases">
        <title>Identification and characterization of horizontal gene transfer across gut microbiota members of farm animals based on homology search.</title>
        <authorList>
            <person name="Zeman M."/>
            <person name="Kubasova T."/>
            <person name="Jahodarova E."/>
            <person name="Nykrynova M."/>
            <person name="Rychlik I."/>
        </authorList>
    </citation>
    <scope>NUCLEOTIDE SEQUENCE [LARGE SCALE GENOMIC DNA]</scope>
    <source>
        <strain evidence="3">ET340</strain>
    </source>
</reference>
<organism evidence="2 3">
    <name type="scientific">Allofournierella massiliensis</name>
    <dbReference type="NCBI Taxonomy" id="1650663"/>
    <lineage>
        <taxon>Bacteria</taxon>
        <taxon>Bacillati</taxon>
        <taxon>Bacillota</taxon>
        <taxon>Clostridia</taxon>
        <taxon>Eubacteriales</taxon>
        <taxon>Oscillospiraceae</taxon>
        <taxon>Allofournierella</taxon>
    </lineage>
</organism>
<keyword evidence="3" id="KW-1185">Reference proteome</keyword>
<dbReference type="Proteomes" id="UP001529380">
    <property type="component" value="Unassembled WGS sequence"/>
</dbReference>
<sequence>MKHRILSALVILCMCCVAFMNVPVLALEDNTASSNESVERAYRVDLLVSFYEYWYTDGAGVTSHVEYGHEYRSFNVVNGYRVKNYDVELLPITGEFPPNTTQLQKVTISYEFY</sequence>
<keyword evidence="1" id="KW-0732">Signal</keyword>
<accession>A0ABT7URH8</accession>
<dbReference type="EMBL" id="JAUDCL010000015">
    <property type="protein sequence ID" value="MDM8201493.1"/>
    <property type="molecule type" value="Genomic_DNA"/>
</dbReference>
<gene>
    <name evidence="2" type="ORF">QUW08_09335</name>
</gene>
<feature type="signal peptide" evidence="1">
    <location>
        <begin position="1"/>
        <end position="26"/>
    </location>
</feature>
<protein>
    <submittedName>
        <fullName evidence="2">Uncharacterized protein</fullName>
    </submittedName>
</protein>
<feature type="chain" id="PRO_5045251217" evidence="1">
    <location>
        <begin position="27"/>
        <end position="113"/>
    </location>
</feature>
<evidence type="ECO:0000256" key="1">
    <source>
        <dbReference type="SAM" id="SignalP"/>
    </source>
</evidence>
<evidence type="ECO:0000313" key="3">
    <source>
        <dbReference type="Proteomes" id="UP001529380"/>
    </source>
</evidence>
<proteinExistence type="predicted"/>
<name>A0ABT7URH8_9FIRM</name>
<dbReference type="RefSeq" id="WP_289600008.1">
    <property type="nucleotide sequence ID" value="NZ_JAUDCL010000015.1"/>
</dbReference>
<reference evidence="2 3" key="1">
    <citation type="submission" date="2023-06" db="EMBL/GenBank/DDBJ databases">
        <title>Identification and characterization of horizontal gene transfer across gut microbiota members of farm animals based on homology search.</title>
        <authorList>
            <person name="Schwarzerova J."/>
            <person name="Nykrynova M."/>
            <person name="Jureckova K."/>
            <person name="Cejkova D."/>
            <person name="Rychlik I."/>
        </authorList>
    </citation>
    <scope>NUCLEOTIDE SEQUENCE [LARGE SCALE GENOMIC DNA]</scope>
    <source>
        <strain evidence="2 3">ET340</strain>
    </source>
</reference>